<dbReference type="HOGENOM" id="CLU_018552_2_2_1"/>
<dbReference type="Pfam" id="PF13359">
    <property type="entry name" value="DDE_Tnp_4"/>
    <property type="match status" value="1"/>
</dbReference>
<dbReference type="PANTHER" id="PTHR22930:SF85">
    <property type="entry name" value="GH03217P-RELATED"/>
    <property type="match status" value="1"/>
</dbReference>
<evidence type="ECO:0000256" key="3">
    <source>
        <dbReference type="ARBA" id="ARBA00006958"/>
    </source>
</evidence>
<dbReference type="InterPro" id="IPR045249">
    <property type="entry name" value="HARBI1-like"/>
</dbReference>
<evidence type="ECO:0000259" key="8">
    <source>
        <dbReference type="Pfam" id="PF13359"/>
    </source>
</evidence>
<evidence type="ECO:0000256" key="7">
    <source>
        <dbReference type="ARBA" id="ARBA00023242"/>
    </source>
</evidence>
<evidence type="ECO:0000256" key="6">
    <source>
        <dbReference type="ARBA" id="ARBA00022801"/>
    </source>
</evidence>
<keyword evidence="10" id="KW-1185">Reference proteome</keyword>
<dbReference type="InterPro" id="IPR027806">
    <property type="entry name" value="HARBI1_dom"/>
</dbReference>
<dbReference type="KEGG" id="pgr:PGTG_08040"/>
<name>E3KC00_PUCGT</name>
<dbReference type="InParanoid" id="E3KC00"/>
<dbReference type="RefSeq" id="XP_003326210.1">
    <property type="nucleotide sequence ID" value="XM_003326162.1"/>
</dbReference>
<gene>
    <name evidence="9" type="ORF">PGTG_08040</name>
</gene>
<evidence type="ECO:0000256" key="2">
    <source>
        <dbReference type="ARBA" id="ARBA00004123"/>
    </source>
</evidence>
<protein>
    <recommendedName>
        <fullName evidence="8">DDE Tnp4 domain-containing protein</fullName>
    </recommendedName>
</protein>
<evidence type="ECO:0000313" key="10">
    <source>
        <dbReference type="Proteomes" id="UP000008783"/>
    </source>
</evidence>
<dbReference type="GO" id="GO:0004518">
    <property type="term" value="F:nuclease activity"/>
    <property type="evidence" value="ECO:0007669"/>
    <property type="project" value="UniProtKB-KW"/>
</dbReference>
<comment type="subcellular location">
    <subcellularLocation>
        <location evidence="2">Nucleus</location>
    </subcellularLocation>
</comment>
<dbReference type="GO" id="GO:0046872">
    <property type="term" value="F:metal ion binding"/>
    <property type="evidence" value="ECO:0007669"/>
    <property type="project" value="UniProtKB-KW"/>
</dbReference>
<dbReference type="OrthoDB" id="2408877at2759"/>
<dbReference type="GO" id="GO:0016787">
    <property type="term" value="F:hydrolase activity"/>
    <property type="evidence" value="ECO:0007669"/>
    <property type="project" value="UniProtKB-KW"/>
</dbReference>
<reference key="1">
    <citation type="submission" date="2007-01" db="EMBL/GenBank/DDBJ databases">
        <title>The Genome Sequence of Puccinia graminis f. sp. tritici Strain CRL 75-36-700-3.</title>
        <authorList>
            <consortium name="The Broad Institute Genome Sequencing Platform"/>
            <person name="Birren B."/>
            <person name="Lander E."/>
            <person name="Galagan J."/>
            <person name="Nusbaum C."/>
            <person name="Devon K."/>
            <person name="Cuomo C."/>
            <person name="Jaffe D."/>
            <person name="Butler J."/>
            <person name="Alvarez P."/>
            <person name="Gnerre S."/>
            <person name="Grabherr M."/>
            <person name="Mauceli E."/>
            <person name="Brockman W."/>
            <person name="Young S."/>
            <person name="LaButti K."/>
            <person name="Sykes S."/>
            <person name="DeCaprio D."/>
            <person name="Crawford M."/>
            <person name="Koehrsen M."/>
            <person name="Engels R."/>
            <person name="Montgomery P."/>
            <person name="Pearson M."/>
            <person name="Howarth C."/>
            <person name="Larson L."/>
            <person name="White J."/>
            <person name="Zeng Q."/>
            <person name="Kodira C."/>
            <person name="Yandava C."/>
            <person name="Alvarado L."/>
            <person name="O'Leary S."/>
            <person name="Szabo L."/>
            <person name="Dean R."/>
            <person name="Schein J."/>
        </authorList>
    </citation>
    <scope>NUCLEOTIDE SEQUENCE</scope>
    <source>
        <strain>CRL 75-36-700-3</strain>
    </source>
</reference>
<dbReference type="GeneID" id="10533661"/>
<dbReference type="eggNOG" id="KOG4585">
    <property type="taxonomic scope" value="Eukaryota"/>
</dbReference>
<evidence type="ECO:0000256" key="4">
    <source>
        <dbReference type="ARBA" id="ARBA00022722"/>
    </source>
</evidence>
<dbReference type="Proteomes" id="UP000008783">
    <property type="component" value="Unassembled WGS sequence"/>
</dbReference>
<organism evidence="9 10">
    <name type="scientific">Puccinia graminis f. sp. tritici (strain CRL 75-36-700-3 / race SCCL)</name>
    <name type="common">Black stem rust fungus</name>
    <dbReference type="NCBI Taxonomy" id="418459"/>
    <lineage>
        <taxon>Eukaryota</taxon>
        <taxon>Fungi</taxon>
        <taxon>Dikarya</taxon>
        <taxon>Basidiomycota</taxon>
        <taxon>Pucciniomycotina</taxon>
        <taxon>Pucciniomycetes</taxon>
        <taxon>Pucciniales</taxon>
        <taxon>Pucciniaceae</taxon>
        <taxon>Puccinia</taxon>
    </lineage>
</organism>
<evidence type="ECO:0000313" key="9">
    <source>
        <dbReference type="EMBL" id="EFP81791.1"/>
    </source>
</evidence>
<accession>E3KC00</accession>
<dbReference type="VEuPathDB" id="FungiDB:PGTG_08040"/>
<dbReference type="PANTHER" id="PTHR22930">
    <property type="match status" value="1"/>
</dbReference>
<evidence type="ECO:0000256" key="5">
    <source>
        <dbReference type="ARBA" id="ARBA00022723"/>
    </source>
</evidence>
<feature type="domain" description="DDE Tnp4" evidence="8">
    <location>
        <begin position="218"/>
        <end position="363"/>
    </location>
</feature>
<dbReference type="GO" id="GO:0005634">
    <property type="term" value="C:nucleus"/>
    <property type="evidence" value="ECO:0007669"/>
    <property type="project" value="UniProtKB-SubCell"/>
</dbReference>
<keyword evidence="5" id="KW-0479">Metal-binding</keyword>
<proteinExistence type="inferred from homology"/>
<dbReference type="EMBL" id="DS178280">
    <property type="protein sequence ID" value="EFP81791.1"/>
    <property type="molecule type" value="Genomic_DNA"/>
</dbReference>
<dbReference type="OMA" id="RANAWIM"/>
<comment type="cofactor">
    <cofactor evidence="1">
        <name>a divalent metal cation</name>
        <dbReference type="ChEBI" id="CHEBI:60240"/>
    </cofactor>
</comment>
<evidence type="ECO:0000256" key="1">
    <source>
        <dbReference type="ARBA" id="ARBA00001968"/>
    </source>
</evidence>
<keyword evidence="6" id="KW-0378">Hydrolase</keyword>
<keyword evidence="7" id="KW-0539">Nucleus</keyword>
<reference evidence="10" key="2">
    <citation type="journal article" date="2011" name="Proc. Natl. Acad. Sci. U.S.A.">
        <title>Obligate biotrophy features unraveled by the genomic analysis of rust fungi.</title>
        <authorList>
            <person name="Duplessis S."/>
            <person name="Cuomo C.A."/>
            <person name="Lin Y.-C."/>
            <person name="Aerts A."/>
            <person name="Tisserant E."/>
            <person name="Veneault-Fourrey C."/>
            <person name="Joly D.L."/>
            <person name="Hacquard S."/>
            <person name="Amselem J."/>
            <person name="Cantarel B.L."/>
            <person name="Chiu R."/>
            <person name="Coutinho P.M."/>
            <person name="Feau N."/>
            <person name="Field M."/>
            <person name="Frey P."/>
            <person name="Gelhaye E."/>
            <person name="Goldberg J."/>
            <person name="Grabherr M.G."/>
            <person name="Kodira C.D."/>
            <person name="Kohler A."/>
            <person name="Kuees U."/>
            <person name="Lindquist E.A."/>
            <person name="Lucas S.M."/>
            <person name="Mago R."/>
            <person name="Mauceli E."/>
            <person name="Morin E."/>
            <person name="Murat C."/>
            <person name="Pangilinan J.L."/>
            <person name="Park R."/>
            <person name="Pearson M."/>
            <person name="Quesneville H."/>
            <person name="Rouhier N."/>
            <person name="Sakthikumar S."/>
            <person name="Salamov A.A."/>
            <person name="Schmutz J."/>
            <person name="Selles B."/>
            <person name="Shapiro H."/>
            <person name="Tanguay P."/>
            <person name="Tuskan G.A."/>
            <person name="Henrissat B."/>
            <person name="Van de Peer Y."/>
            <person name="Rouze P."/>
            <person name="Ellis J.G."/>
            <person name="Dodds P.N."/>
            <person name="Schein J.E."/>
            <person name="Zhong S."/>
            <person name="Hamelin R.C."/>
            <person name="Grigoriev I.V."/>
            <person name="Szabo L.J."/>
            <person name="Martin F."/>
        </authorList>
    </citation>
    <scope>NUCLEOTIDE SEQUENCE [LARGE SCALE GENOMIC DNA]</scope>
    <source>
        <strain evidence="10">CRL 75-36-700-3 / race SCCL</strain>
    </source>
</reference>
<dbReference type="AlphaFoldDB" id="E3KC00"/>
<comment type="similarity">
    <text evidence="3">Belongs to the HARBI1 family.</text>
</comment>
<keyword evidence="4" id="KW-0540">Nuclease</keyword>
<sequence>MVRTSYRKQLTTTLENAIKNDLTAMAFEYLFREDKGDTSASDKNTDDEDDKWEDEEMIYADLEVKARALLKIQSQRYLGPRGRIEKAPEMHQFILHRMHENRFKQFFRMTWALFLKLCSQVASNPIFVNNSNHPQRPVIEQMMVALNRLGCFGNGVSVGMIATCYRIGDGTVEVYTNRCIMAILSLKSTLLEWPTAAAREETKMHFGDVGFEGCVGLIDGSLVVLSTCPEKDGPDYYSRKGFYCIATLLVCDQHKNIIYVFTGWPGCSHDMRLMTNCALSKSPNRYFSDGEYLLADSAFVPTLTTVPAFKRKRNKPLTDEQTDFNRHLSGVRVAVENCIGLLKNRFQSLRGLRLRVSSKHDMQRVTSWIMVRGHILAGQDYDFEDFELEEEPEEDGPARGDGAMVGTAAGKRKQNEVLELARMFCEDGGEF</sequence>